<accession>A0ABP3ALD9</accession>
<evidence type="ECO:0000313" key="1">
    <source>
        <dbReference type="EMBL" id="EUA91987.1"/>
    </source>
</evidence>
<keyword evidence="2" id="KW-1185">Reference proteome</keyword>
<reference evidence="1 2" key="1">
    <citation type="submission" date="2014-01" db="EMBL/GenBank/DDBJ databases">
        <authorList>
            <person name="Dobos K."/>
            <person name="Lenaerts A."/>
            <person name="Ordway D."/>
            <person name="DeGroote M.A."/>
            <person name="Parker T."/>
            <person name="Sizemore C."/>
            <person name="Tallon L.J."/>
            <person name="Sadzewicz L.K."/>
            <person name="Sengamalay N."/>
            <person name="Fraser C.M."/>
            <person name="Hine E."/>
            <person name="Shefchek K.A."/>
            <person name="Das S.P."/>
            <person name="Tettelin H."/>
        </authorList>
    </citation>
    <scope>NUCLEOTIDE SEQUENCE [LARGE SCALE GENOMIC DNA]</scope>
    <source>
        <strain evidence="1 2">Harvey</strain>
    </source>
</reference>
<dbReference type="Gene3D" id="3.40.47.10">
    <property type="match status" value="1"/>
</dbReference>
<proteinExistence type="predicted"/>
<gene>
    <name evidence="1" type="ORF">I551_1575</name>
</gene>
<dbReference type="SUPFAM" id="SSF53901">
    <property type="entry name" value="Thiolase-like"/>
    <property type="match status" value="1"/>
</dbReference>
<dbReference type="InterPro" id="IPR016039">
    <property type="entry name" value="Thiolase-like"/>
</dbReference>
<organism evidence="1 2">
    <name type="scientific">Mycobacterium ulcerans str. Harvey</name>
    <dbReference type="NCBI Taxonomy" id="1299332"/>
    <lineage>
        <taxon>Bacteria</taxon>
        <taxon>Bacillati</taxon>
        <taxon>Actinomycetota</taxon>
        <taxon>Actinomycetes</taxon>
        <taxon>Mycobacteriales</taxon>
        <taxon>Mycobacteriaceae</taxon>
        <taxon>Mycobacterium</taxon>
        <taxon>Mycobacterium ulcerans group</taxon>
    </lineage>
</organism>
<evidence type="ECO:0000313" key="2">
    <source>
        <dbReference type="Proteomes" id="UP000020681"/>
    </source>
</evidence>
<sequence length="142" mass="14426">MTAPLAGAAAIVGIGQTEFSKESGRSELQLACEAVSAALDDAGVTPGEVDGMVTFTMDASDEIDVARNVGIGDLNFFSRVPHGGGAAAGTVAHAAMAVATGVAEVVVCYRAFNERSGMRFGVAGAPAPKPRSSWPIMRPLDC</sequence>
<dbReference type="EMBL" id="JAOL01000083">
    <property type="protein sequence ID" value="EUA91987.1"/>
    <property type="molecule type" value="Genomic_DNA"/>
</dbReference>
<protein>
    <submittedName>
        <fullName evidence="1">Nonspecific lipid-transfer protein</fullName>
    </submittedName>
</protein>
<name>A0ABP3ALD9_MYCUL</name>
<dbReference type="Proteomes" id="UP000020681">
    <property type="component" value="Unassembled WGS sequence"/>
</dbReference>
<comment type="caution">
    <text evidence="1">The sequence shown here is derived from an EMBL/GenBank/DDBJ whole genome shotgun (WGS) entry which is preliminary data.</text>
</comment>